<dbReference type="Proteomes" id="UP000581189">
    <property type="component" value="Unassembled WGS sequence"/>
</dbReference>
<proteinExistence type="inferred from homology"/>
<dbReference type="RefSeq" id="WP_182835152.1">
    <property type="nucleotide sequence ID" value="NZ_JACJFN010000005.1"/>
</dbReference>
<evidence type="ECO:0000313" key="13">
    <source>
        <dbReference type="Proteomes" id="UP000581189"/>
    </source>
</evidence>
<dbReference type="PIRSF" id="PIRSF006293">
    <property type="entry name" value="ExsB"/>
    <property type="match status" value="1"/>
</dbReference>
<dbReference type="InterPro" id="IPR014729">
    <property type="entry name" value="Rossmann-like_a/b/a_fold"/>
</dbReference>
<dbReference type="GO" id="GO:0016879">
    <property type="term" value="F:ligase activity, forming carbon-nitrogen bonds"/>
    <property type="evidence" value="ECO:0007669"/>
    <property type="project" value="UniProtKB-UniRule"/>
</dbReference>
<dbReference type="AlphaFoldDB" id="A0A7W4H566"/>
<dbReference type="SUPFAM" id="SSF52402">
    <property type="entry name" value="Adenine nucleotide alpha hydrolases-like"/>
    <property type="match status" value="1"/>
</dbReference>
<dbReference type="NCBIfam" id="TIGR00364">
    <property type="entry name" value="7-cyano-7-deazaguanine synthase QueC"/>
    <property type="match status" value="1"/>
</dbReference>
<evidence type="ECO:0000256" key="3">
    <source>
        <dbReference type="ARBA" id="ARBA00022723"/>
    </source>
</evidence>
<dbReference type="EMBL" id="JACJFN010000005">
    <property type="protein sequence ID" value="MBB1521214.1"/>
    <property type="molecule type" value="Genomic_DNA"/>
</dbReference>
<evidence type="ECO:0000256" key="8">
    <source>
        <dbReference type="ARBA" id="ARBA00037993"/>
    </source>
</evidence>
<keyword evidence="4 11" id="KW-0547">Nucleotide-binding</keyword>
<comment type="cofactor">
    <cofactor evidence="11">
        <name>Zn(2+)</name>
        <dbReference type="ChEBI" id="CHEBI:29105"/>
    </cofactor>
    <text evidence="11">Binds 1 zinc ion per subunit.</text>
</comment>
<dbReference type="GO" id="GO:0008616">
    <property type="term" value="P:tRNA queuosine(34) biosynthetic process"/>
    <property type="evidence" value="ECO:0007669"/>
    <property type="project" value="UniProtKB-UniRule"/>
</dbReference>
<evidence type="ECO:0000256" key="10">
    <source>
        <dbReference type="ARBA" id="ARBA00047890"/>
    </source>
</evidence>
<comment type="function">
    <text evidence="11">Catalyzes the ATP-dependent conversion of 7-carboxy-7-deazaguanine (CDG) to 7-cyano-7-deazaguanine (preQ(0)).</text>
</comment>
<feature type="binding site" evidence="11">
    <location>
        <begin position="10"/>
        <end position="20"/>
    </location>
    <ligand>
        <name>ATP</name>
        <dbReference type="ChEBI" id="CHEBI:30616"/>
    </ligand>
</feature>
<feature type="binding site" evidence="11">
    <location>
        <position position="202"/>
    </location>
    <ligand>
        <name>Zn(2+)</name>
        <dbReference type="ChEBI" id="CHEBI:29105"/>
    </ligand>
</feature>
<feature type="binding site" evidence="11">
    <location>
        <position position="205"/>
    </location>
    <ligand>
        <name>Zn(2+)</name>
        <dbReference type="ChEBI" id="CHEBI:29105"/>
    </ligand>
</feature>
<evidence type="ECO:0000256" key="7">
    <source>
        <dbReference type="ARBA" id="ARBA00022840"/>
    </source>
</evidence>
<dbReference type="CDD" id="cd01995">
    <property type="entry name" value="QueC-like"/>
    <property type="match status" value="1"/>
</dbReference>
<keyword evidence="2 11" id="KW-0436">Ligase</keyword>
<dbReference type="EC" id="6.3.4.20" evidence="9 11"/>
<comment type="similarity">
    <text evidence="8 11">Belongs to the QueC family.</text>
</comment>
<dbReference type="UniPathway" id="UPA00391"/>
<evidence type="ECO:0000256" key="11">
    <source>
        <dbReference type="HAMAP-Rule" id="MF_01633"/>
    </source>
</evidence>
<keyword evidence="6 11" id="KW-0862">Zinc</keyword>
<dbReference type="GO" id="GO:0008270">
    <property type="term" value="F:zinc ion binding"/>
    <property type="evidence" value="ECO:0007669"/>
    <property type="project" value="UniProtKB-UniRule"/>
</dbReference>
<evidence type="ECO:0000256" key="5">
    <source>
        <dbReference type="ARBA" id="ARBA00022785"/>
    </source>
</evidence>
<comment type="pathway">
    <text evidence="1 11">Purine metabolism; 7-cyano-7-deazaguanine biosynthesis.</text>
</comment>
<protein>
    <recommendedName>
        <fullName evidence="9 11">7-cyano-7-deazaguanine synthase</fullName>
        <ecNumber evidence="9 11">6.3.4.20</ecNumber>
    </recommendedName>
    <alternativeName>
        <fullName evidence="11">7-cyano-7-carbaguanine synthase</fullName>
    </alternativeName>
    <alternativeName>
        <fullName evidence="11">PreQ(0) synthase</fullName>
    </alternativeName>
    <alternativeName>
        <fullName evidence="11">Queuosine biosynthesis protein QueC</fullName>
    </alternativeName>
</protein>
<comment type="catalytic activity">
    <reaction evidence="10 11">
        <text>7-carboxy-7-carbaguanine + NH4(+) + 2 ATP = 7-cyano-7-carbaguanine + 2 AMP + 2 diphosphate + 2 H(+)</text>
        <dbReference type="Rhea" id="RHEA:27982"/>
        <dbReference type="ChEBI" id="CHEBI:15378"/>
        <dbReference type="ChEBI" id="CHEBI:28938"/>
        <dbReference type="ChEBI" id="CHEBI:30616"/>
        <dbReference type="ChEBI" id="CHEBI:33019"/>
        <dbReference type="ChEBI" id="CHEBI:45075"/>
        <dbReference type="ChEBI" id="CHEBI:61036"/>
        <dbReference type="ChEBI" id="CHEBI:456215"/>
        <dbReference type="EC" id="6.3.4.20"/>
    </reaction>
</comment>
<dbReference type="PANTHER" id="PTHR42914:SF1">
    <property type="entry name" value="7-CYANO-7-DEAZAGUANINE SYNTHASE"/>
    <property type="match status" value="1"/>
</dbReference>
<dbReference type="HAMAP" id="MF_01633">
    <property type="entry name" value="QueC"/>
    <property type="match status" value="1"/>
</dbReference>
<accession>A0A7W4H566</accession>
<comment type="caution">
    <text evidence="12">The sequence shown here is derived from an EMBL/GenBank/DDBJ whole genome shotgun (WGS) entry which is preliminary data.</text>
</comment>
<dbReference type="PANTHER" id="PTHR42914">
    <property type="entry name" value="7-CYANO-7-DEAZAGUANINE SYNTHASE"/>
    <property type="match status" value="1"/>
</dbReference>
<evidence type="ECO:0000256" key="4">
    <source>
        <dbReference type="ARBA" id="ARBA00022741"/>
    </source>
</evidence>
<gene>
    <name evidence="11 12" type="primary">queC</name>
    <name evidence="12" type="ORF">H3H45_18380</name>
</gene>
<dbReference type="Gene3D" id="3.40.50.620">
    <property type="entry name" value="HUPs"/>
    <property type="match status" value="1"/>
</dbReference>
<evidence type="ECO:0000256" key="9">
    <source>
        <dbReference type="ARBA" id="ARBA00039149"/>
    </source>
</evidence>
<keyword evidence="5 11" id="KW-0671">Queuosine biosynthesis</keyword>
<sequence>MTDKKAVVLLSGGLDSATILAQAKAAGFACYSMSFDYGQRHRVELQAAERVAAQLGVAEHKVVGLNLNGIGGSALTDSSIAVPESPTEGIPVTYVPARNTVFLALALGWAEVLGAHDIFIGVNAVDYSGYPDCRPDFIAAFERVANLATREGVEGEGFRIQAPLQNLSKAQIVQIGMQHGVDYSLTVSCYQADEDGRACGKCDSCRLRAAGFIAAGVADPTRYC</sequence>
<reference evidence="12 13" key="1">
    <citation type="submission" date="2020-08" db="EMBL/GenBank/DDBJ databases">
        <authorList>
            <person name="Kim C.M."/>
        </authorList>
    </citation>
    <scope>NUCLEOTIDE SEQUENCE [LARGE SCALE GENOMIC DNA]</scope>
    <source>
        <strain evidence="12 13">SR9</strain>
    </source>
</reference>
<dbReference type="GO" id="GO:0005524">
    <property type="term" value="F:ATP binding"/>
    <property type="evidence" value="ECO:0007669"/>
    <property type="project" value="UniProtKB-UniRule"/>
</dbReference>
<dbReference type="FunFam" id="3.40.50.620:FF:000131">
    <property type="entry name" value="7-cyano-7-deazaguanine synthase"/>
    <property type="match status" value="1"/>
</dbReference>
<evidence type="ECO:0000256" key="2">
    <source>
        <dbReference type="ARBA" id="ARBA00022598"/>
    </source>
</evidence>
<dbReference type="Pfam" id="PF06508">
    <property type="entry name" value="QueC"/>
    <property type="match status" value="1"/>
</dbReference>
<organism evidence="12 13">
    <name type="scientific">Aquipseudomonas guryensis</name>
    <dbReference type="NCBI Taxonomy" id="2759165"/>
    <lineage>
        <taxon>Bacteria</taxon>
        <taxon>Pseudomonadati</taxon>
        <taxon>Pseudomonadota</taxon>
        <taxon>Gammaproteobacteria</taxon>
        <taxon>Pseudomonadales</taxon>
        <taxon>Pseudomonadaceae</taxon>
        <taxon>Aquipseudomonas</taxon>
    </lineage>
</organism>
<keyword evidence="3 11" id="KW-0479">Metal-binding</keyword>
<evidence type="ECO:0000256" key="6">
    <source>
        <dbReference type="ARBA" id="ARBA00022833"/>
    </source>
</evidence>
<keyword evidence="7 11" id="KW-0067">ATP-binding</keyword>
<feature type="binding site" evidence="11">
    <location>
        <position position="189"/>
    </location>
    <ligand>
        <name>Zn(2+)</name>
        <dbReference type="ChEBI" id="CHEBI:29105"/>
    </ligand>
</feature>
<feature type="binding site" evidence="11">
    <location>
        <position position="199"/>
    </location>
    <ligand>
        <name>Zn(2+)</name>
        <dbReference type="ChEBI" id="CHEBI:29105"/>
    </ligand>
</feature>
<dbReference type="InterPro" id="IPR018317">
    <property type="entry name" value="QueC"/>
</dbReference>
<name>A0A7W4H566_9GAMM</name>
<evidence type="ECO:0000313" key="12">
    <source>
        <dbReference type="EMBL" id="MBB1521214.1"/>
    </source>
</evidence>
<evidence type="ECO:0000256" key="1">
    <source>
        <dbReference type="ARBA" id="ARBA00005061"/>
    </source>
</evidence>
<keyword evidence="13" id="KW-1185">Reference proteome</keyword>